<evidence type="ECO:0000256" key="1">
    <source>
        <dbReference type="ARBA" id="ARBA00006479"/>
    </source>
</evidence>
<dbReference type="GO" id="GO:0016301">
    <property type="term" value="F:kinase activity"/>
    <property type="evidence" value="ECO:0007669"/>
    <property type="project" value="UniProtKB-KW"/>
</dbReference>
<proteinExistence type="inferred from homology"/>
<keyword evidence="2" id="KW-0418">Kinase</keyword>
<protein>
    <submittedName>
        <fullName evidence="2">Beta-glucoside kinase</fullName>
    </submittedName>
</protein>
<dbReference type="EMBL" id="CCDP010000001">
    <property type="protein sequence ID" value="CDQ38723.1"/>
    <property type="molecule type" value="Genomic_DNA"/>
</dbReference>
<sequence length="301" mass="32909">MDKYISLDIGGTYIKKGIVNESGEILKHHKEKTPKTLEELFLLIEQYILQNSDTLALTVSCPGAVTDEGLIQGASAVSYLHGPNIKQMLKARIGLPVYMENDANCAAYAEIWKGAAKDRKDVLVVVIGTGIGGAVVKDGLIHRGANLHGGEFGYMLIPTKTSENGVTWSQIASTKALVKKVAQQKQLDASDLTGEAIFDMADMGDIICIEALEAFYHSLALGIYNLQYIYDPEIILIGGGISERNDLVDRIDGKLTHIIELIEDSTVKPMINTCAFRQHANLLGSVYGFLREKELDILDIN</sequence>
<dbReference type="Pfam" id="PF00480">
    <property type="entry name" value="ROK"/>
    <property type="match status" value="1"/>
</dbReference>
<dbReference type="InterPro" id="IPR043129">
    <property type="entry name" value="ATPase_NBD"/>
</dbReference>
<reference evidence="3" key="2">
    <citation type="submission" date="2014-05" db="EMBL/GenBank/DDBJ databases">
        <title>Draft genome sequence of Virgibacillus massiliensis Vm-5.</title>
        <authorList>
            <person name="Khelaifia S."/>
            <person name="Croce O."/>
            <person name="Lagier J.C."/>
            <person name="Raoult D."/>
        </authorList>
    </citation>
    <scope>NUCLEOTIDE SEQUENCE [LARGE SCALE GENOMIC DNA]</scope>
    <source>
        <strain evidence="3">Vm-5</strain>
    </source>
</reference>
<name>A0A024Q852_9BACI</name>
<reference evidence="2 3" key="1">
    <citation type="submission" date="2014-03" db="EMBL/GenBank/DDBJ databases">
        <authorList>
            <person name="Urmite Genomes U."/>
        </authorList>
    </citation>
    <scope>NUCLEOTIDE SEQUENCE [LARGE SCALE GENOMIC DNA]</scope>
    <source>
        <strain evidence="2 3">Vm-5</strain>
    </source>
</reference>
<dbReference type="OrthoDB" id="9795247at2"/>
<dbReference type="SUPFAM" id="SSF53067">
    <property type="entry name" value="Actin-like ATPase domain"/>
    <property type="match status" value="1"/>
</dbReference>
<dbReference type="PANTHER" id="PTHR18964">
    <property type="entry name" value="ROK (REPRESSOR, ORF, KINASE) FAMILY"/>
    <property type="match status" value="1"/>
</dbReference>
<keyword evidence="3" id="KW-1185">Reference proteome</keyword>
<dbReference type="InterPro" id="IPR000600">
    <property type="entry name" value="ROK"/>
</dbReference>
<comment type="similarity">
    <text evidence="1">Belongs to the ROK (NagC/XylR) family.</text>
</comment>
<dbReference type="AlphaFoldDB" id="A0A024Q852"/>
<dbReference type="eggNOG" id="COG1940">
    <property type="taxonomic scope" value="Bacteria"/>
</dbReference>
<dbReference type="Proteomes" id="UP000028875">
    <property type="component" value="Unassembled WGS sequence"/>
</dbReference>
<keyword evidence="2" id="KW-0808">Transferase</keyword>
<comment type="caution">
    <text evidence="2">The sequence shown here is derived from an EMBL/GenBank/DDBJ whole genome shotgun (WGS) entry which is preliminary data.</text>
</comment>
<evidence type="ECO:0000313" key="3">
    <source>
        <dbReference type="Proteomes" id="UP000028875"/>
    </source>
</evidence>
<dbReference type="PANTHER" id="PTHR18964:SF170">
    <property type="entry name" value="SUGAR KINASE"/>
    <property type="match status" value="1"/>
</dbReference>
<gene>
    <name evidence="2" type="primary">bglK_1</name>
    <name evidence="2" type="ORF">BN990_00996</name>
</gene>
<dbReference type="STRING" id="1462526.BN990_00996"/>
<dbReference type="Gene3D" id="3.30.420.40">
    <property type="match status" value="2"/>
</dbReference>
<accession>A0A024Q852</accession>
<dbReference type="RefSeq" id="WP_038242724.1">
    <property type="nucleotide sequence ID" value="NZ_BNER01000010.1"/>
</dbReference>
<evidence type="ECO:0000313" key="2">
    <source>
        <dbReference type="EMBL" id="CDQ38723.1"/>
    </source>
</evidence>
<dbReference type="CDD" id="cd24152">
    <property type="entry name" value="ASKHA_NBD_ROK-like"/>
    <property type="match status" value="1"/>
</dbReference>
<organism evidence="2 3">
    <name type="scientific">Virgibacillus massiliensis</name>
    <dbReference type="NCBI Taxonomy" id="1462526"/>
    <lineage>
        <taxon>Bacteria</taxon>
        <taxon>Bacillati</taxon>
        <taxon>Bacillota</taxon>
        <taxon>Bacilli</taxon>
        <taxon>Bacillales</taxon>
        <taxon>Bacillaceae</taxon>
        <taxon>Virgibacillus</taxon>
    </lineage>
</organism>